<evidence type="ECO:0000256" key="11">
    <source>
        <dbReference type="HAMAP-Rule" id="MF_01844"/>
    </source>
</evidence>
<feature type="transmembrane region" description="Helical" evidence="11">
    <location>
        <begin position="294"/>
        <end position="323"/>
    </location>
</feature>
<keyword evidence="8 11" id="KW-0406">Ion transport</keyword>
<dbReference type="GO" id="GO:0005886">
    <property type="term" value="C:plasma membrane"/>
    <property type="evidence" value="ECO:0007669"/>
    <property type="project" value="UniProtKB-SubCell"/>
</dbReference>
<evidence type="ECO:0000256" key="10">
    <source>
        <dbReference type="ARBA" id="ARBA00023201"/>
    </source>
</evidence>
<dbReference type="NCBIfam" id="TIGR00773">
    <property type="entry name" value="NhaA"/>
    <property type="match status" value="1"/>
</dbReference>
<evidence type="ECO:0000256" key="6">
    <source>
        <dbReference type="ARBA" id="ARBA00022989"/>
    </source>
</evidence>
<keyword evidence="13" id="KW-1185">Reference proteome</keyword>
<feature type="transmembrane region" description="Helical" evidence="11">
    <location>
        <begin position="335"/>
        <end position="356"/>
    </location>
</feature>
<name>A0A1I3U9W6_9PSEU</name>
<keyword evidence="2 11" id="KW-0813">Transport</keyword>
<keyword evidence="6 11" id="KW-1133">Transmembrane helix</keyword>
<evidence type="ECO:0000256" key="3">
    <source>
        <dbReference type="ARBA" id="ARBA00022449"/>
    </source>
</evidence>
<evidence type="ECO:0000256" key="4">
    <source>
        <dbReference type="ARBA" id="ARBA00022475"/>
    </source>
</evidence>
<dbReference type="HAMAP" id="MF_01844">
    <property type="entry name" value="NhaA"/>
    <property type="match status" value="1"/>
</dbReference>
<keyword evidence="4 11" id="KW-1003">Cell membrane</keyword>
<feature type="transmembrane region" description="Helical" evidence="11">
    <location>
        <begin position="103"/>
        <end position="124"/>
    </location>
</feature>
<evidence type="ECO:0000256" key="1">
    <source>
        <dbReference type="ARBA" id="ARBA00004429"/>
    </source>
</evidence>
<evidence type="ECO:0000256" key="7">
    <source>
        <dbReference type="ARBA" id="ARBA00023053"/>
    </source>
</evidence>
<feature type="transmembrane region" description="Helical" evidence="11">
    <location>
        <begin position="213"/>
        <end position="241"/>
    </location>
</feature>
<gene>
    <name evidence="11" type="primary">nhaA</name>
    <name evidence="12" type="ORF">SAMN05421835_108282</name>
</gene>
<dbReference type="RefSeq" id="WP_091508373.1">
    <property type="nucleotide sequence ID" value="NZ_CBDQZW010000032.1"/>
</dbReference>
<dbReference type="InterPro" id="IPR004670">
    <property type="entry name" value="NhaA"/>
</dbReference>
<comment type="function">
    <text evidence="11">Na(+)/H(+) antiporter that extrudes sodium in exchange for external protons.</text>
</comment>
<dbReference type="PANTHER" id="PTHR30341:SF0">
    <property type="entry name" value="NA(+)_H(+) ANTIPORTER NHAA"/>
    <property type="match status" value="1"/>
</dbReference>
<dbReference type="PANTHER" id="PTHR30341">
    <property type="entry name" value="SODIUM ION/PROTON ANTIPORTER NHAA-RELATED"/>
    <property type="match status" value="1"/>
</dbReference>
<organism evidence="12 13">
    <name type="scientific">Amycolatopsis sacchari</name>
    <dbReference type="NCBI Taxonomy" id="115433"/>
    <lineage>
        <taxon>Bacteria</taxon>
        <taxon>Bacillati</taxon>
        <taxon>Actinomycetota</taxon>
        <taxon>Actinomycetes</taxon>
        <taxon>Pseudonocardiales</taxon>
        <taxon>Pseudonocardiaceae</taxon>
        <taxon>Amycolatopsis</taxon>
    </lineage>
</organism>
<accession>A0A1I3U9W6</accession>
<feature type="transmembrane region" description="Helical" evidence="11">
    <location>
        <begin position="21"/>
        <end position="38"/>
    </location>
</feature>
<sequence length="396" mass="41244">MQKPRAIAGEFARYLRTETTGGLILLVATAVALLWANSPWGDAYRGLRDFTIGPHFLHLDLSVGDWAKDGLLALFFFVAGLELKRELVIGELSRFKQAVLPVVAALGGMVVPVLLALGVAWGSAGIDRGWAIPVATDIAFALGVLALTGSNLPGSARVFLLSLAVVDDLGAILVIAVLFTSHFNLVAAAVALAACALYALLQRRRVRTPWLYVPLAVITWVAVHTTGIHATIAGVVLGLLTRVRPDPGEDEAPALRLEHRLQPWSAAVAVPVFALFAAGIEVDANSLSEVFTTALPLAVLLGLVVGKAVGILGASALAVSLGFAERPRGTGWRDIGALSLLGGVGFTVSLLIAELALTGAASERAKTAVLLASAIASLAGAAVLLRRNKVHGARED</sequence>
<feature type="transmembrane region" description="Helical" evidence="11">
    <location>
        <begin position="159"/>
        <end position="179"/>
    </location>
</feature>
<evidence type="ECO:0000256" key="5">
    <source>
        <dbReference type="ARBA" id="ARBA00022692"/>
    </source>
</evidence>
<dbReference type="Gene3D" id="1.20.1530.10">
    <property type="entry name" value="Na+/H+ antiporter like domain"/>
    <property type="match status" value="1"/>
</dbReference>
<feature type="transmembrane region" description="Helical" evidence="11">
    <location>
        <begin position="368"/>
        <end position="385"/>
    </location>
</feature>
<feature type="transmembrane region" description="Helical" evidence="11">
    <location>
        <begin position="130"/>
        <end position="147"/>
    </location>
</feature>
<comment type="subcellular location">
    <subcellularLocation>
        <location evidence="1">Cell inner membrane</location>
        <topology evidence="1">Multi-pass membrane protein</topology>
    </subcellularLocation>
    <subcellularLocation>
        <location evidence="11">Cell membrane</location>
        <topology evidence="11">Multi-pass membrane protein</topology>
    </subcellularLocation>
</comment>
<evidence type="ECO:0000256" key="8">
    <source>
        <dbReference type="ARBA" id="ARBA00023065"/>
    </source>
</evidence>
<protein>
    <recommendedName>
        <fullName evidence="11">Na(+)/H(+) antiporter NhaA</fullName>
    </recommendedName>
    <alternativeName>
        <fullName evidence="11">Sodium/proton antiporter NhaA</fullName>
    </alternativeName>
</protein>
<keyword evidence="5 11" id="KW-0812">Transmembrane</keyword>
<evidence type="ECO:0000313" key="13">
    <source>
        <dbReference type="Proteomes" id="UP000199025"/>
    </source>
</evidence>
<dbReference type="AlphaFoldDB" id="A0A1I3U9W6"/>
<dbReference type="GO" id="GO:0015385">
    <property type="term" value="F:sodium:proton antiporter activity"/>
    <property type="evidence" value="ECO:0007669"/>
    <property type="project" value="UniProtKB-UniRule"/>
</dbReference>
<comment type="catalytic activity">
    <reaction evidence="11">
        <text>Na(+)(in) + 2 H(+)(out) = Na(+)(out) + 2 H(+)(in)</text>
        <dbReference type="Rhea" id="RHEA:29251"/>
        <dbReference type="ChEBI" id="CHEBI:15378"/>
        <dbReference type="ChEBI" id="CHEBI:29101"/>
    </reaction>
</comment>
<keyword evidence="10 11" id="KW-0739">Sodium transport</keyword>
<feature type="transmembrane region" description="Helical" evidence="11">
    <location>
        <begin position="66"/>
        <end position="83"/>
    </location>
</feature>
<evidence type="ECO:0000256" key="2">
    <source>
        <dbReference type="ARBA" id="ARBA00022448"/>
    </source>
</evidence>
<reference evidence="12 13" key="1">
    <citation type="submission" date="2016-10" db="EMBL/GenBank/DDBJ databases">
        <authorList>
            <person name="de Groot N.N."/>
        </authorList>
    </citation>
    <scope>NUCLEOTIDE SEQUENCE [LARGE SCALE GENOMIC DNA]</scope>
    <source>
        <strain evidence="12 13">DSM 44468</strain>
    </source>
</reference>
<dbReference type="Proteomes" id="UP000199025">
    <property type="component" value="Unassembled WGS sequence"/>
</dbReference>
<dbReference type="STRING" id="115433.SAMN05421835_108282"/>
<dbReference type="Pfam" id="PF06965">
    <property type="entry name" value="Na_H_antiport_1"/>
    <property type="match status" value="1"/>
</dbReference>
<dbReference type="EMBL" id="FORP01000008">
    <property type="protein sequence ID" value="SFJ78577.1"/>
    <property type="molecule type" value="Genomic_DNA"/>
</dbReference>
<keyword evidence="3 11" id="KW-0050">Antiport</keyword>
<dbReference type="GO" id="GO:0006885">
    <property type="term" value="P:regulation of pH"/>
    <property type="evidence" value="ECO:0007669"/>
    <property type="project" value="UniProtKB-UniRule"/>
</dbReference>
<evidence type="ECO:0000313" key="12">
    <source>
        <dbReference type="EMBL" id="SFJ78577.1"/>
    </source>
</evidence>
<dbReference type="OrthoDB" id="117402at2"/>
<keyword evidence="7 11" id="KW-0915">Sodium</keyword>
<proteinExistence type="inferred from homology"/>
<dbReference type="InterPro" id="IPR023171">
    <property type="entry name" value="Na/H_antiporter_dom_sf"/>
</dbReference>
<evidence type="ECO:0000256" key="9">
    <source>
        <dbReference type="ARBA" id="ARBA00023136"/>
    </source>
</evidence>
<comment type="similarity">
    <text evidence="11">Belongs to the NhaA Na(+)/H(+) (TC 2.A.33) antiporter family.</text>
</comment>
<keyword evidence="9 11" id="KW-0472">Membrane</keyword>
<feature type="transmembrane region" description="Helical" evidence="11">
    <location>
        <begin position="185"/>
        <end position="201"/>
    </location>
</feature>